<keyword evidence="4" id="KW-1185">Reference proteome</keyword>
<dbReference type="Proteomes" id="UP000028990">
    <property type="component" value="Unassembled WGS sequence"/>
</dbReference>
<evidence type="ECO:0000313" key="3">
    <source>
        <dbReference type="EMBL" id="KFO38172.1"/>
    </source>
</evidence>
<accession>A0A091E4C3</accession>
<feature type="region of interest" description="Disordered" evidence="1">
    <location>
        <begin position="71"/>
        <end position="93"/>
    </location>
</feature>
<protein>
    <submittedName>
        <fullName evidence="3">Uncharacterized protein</fullName>
    </submittedName>
</protein>
<dbReference type="EMBL" id="KN120606">
    <property type="protein sequence ID" value="KFO38172.1"/>
    <property type="molecule type" value="Genomic_DNA"/>
</dbReference>
<proteinExistence type="predicted"/>
<feature type="chain" id="PRO_5001872486" evidence="2">
    <location>
        <begin position="18"/>
        <end position="93"/>
    </location>
</feature>
<sequence>MWIFLLITQLGCRELVCFEGPLVIFQRLALAMTPQYHLSFYQFHEIRDLSLKQTKMPNLVNVPSAIGINGSGDSPEGNWRNQPSALVGRWELP</sequence>
<evidence type="ECO:0000256" key="2">
    <source>
        <dbReference type="SAM" id="SignalP"/>
    </source>
</evidence>
<feature type="signal peptide" evidence="2">
    <location>
        <begin position="1"/>
        <end position="17"/>
    </location>
</feature>
<evidence type="ECO:0000256" key="1">
    <source>
        <dbReference type="SAM" id="MobiDB-lite"/>
    </source>
</evidence>
<reference evidence="3 4" key="1">
    <citation type="submission" date="2013-11" db="EMBL/GenBank/DDBJ databases">
        <title>The Damaraland mole rat (Fukomys damarensis) genome and evolution of African mole rats.</title>
        <authorList>
            <person name="Gladyshev V.N."/>
            <person name="Fang X."/>
        </authorList>
    </citation>
    <scope>NUCLEOTIDE SEQUENCE [LARGE SCALE GENOMIC DNA]</scope>
    <source>
        <tissue evidence="3">Liver</tissue>
    </source>
</reference>
<gene>
    <name evidence="3" type="ORF">H920_00410</name>
</gene>
<name>A0A091E4C3_FUKDA</name>
<dbReference type="AlphaFoldDB" id="A0A091E4C3"/>
<keyword evidence="2" id="KW-0732">Signal</keyword>
<organism evidence="3 4">
    <name type="scientific">Fukomys damarensis</name>
    <name type="common">Damaraland mole rat</name>
    <name type="synonym">Cryptomys damarensis</name>
    <dbReference type="NCBI Taxonomy" id="885580"/>
    <lineage>
        <taxon>Eukaryota</taxon>
        <taxon>Metazoa</taxon>
        <taxon>Chordata</taxon>
        <taxon>Craniata</taxon>
        <taxon>Vertebrata</taxon>
        <taxon>Euteleostomi</taxon>
        <taxon>Mammalia</taxon>
        <taxon>Eutheria</taxon>
        <taxon>Euarchontoglires</taxon>
        <taxon>Glires</taxon>
        <taxon>Rodentia</taxon>
        <taxon>Hystricomorpha</taxon>
        <taxon>Bathyergidae</taxon>
        <taxon>Fukomys</taxon>
    </lineage>
</organism>
<evidence type="ECO:0000313" key="4">
    <source>
        <dbReference type="Proteomes" id="UP000028990"/>
    </source>
</evidence>